<dbReference type="SUPFAM" id="SSF52540">
    <property type="entry name" value="P-loop containing nucleoside triphosphate hydrolases"/>
    <property type="match status" value="1"/>
</dbReference>
<keyword evidence="4" id="KW-0347">Helicase</keyword>
<keyword evidence="4" id="KW-0547">Nucleotide-binding</keyword>
<dbReference type="PANTHER" id="PTHR47396:SF1">
    <property type="entry name" value="ATP-DEPENDENT HELICASE IRC3-RELATED"/>
    <property type="match status" value="1"/>
</dbReference>
<dbReference type="PROSITE" id="PS51192">
    <property type="entry name" value="HELICASE_ATP_BIND_1"/>
    <property type="match status" value="1"/>
</dbReference>
<dbReference type="SMART" id="SM00487">
    <property type="entry name" value="DEXDc"/>
    <property type="match status" value="1"/>
</dbReference>
<dbReference type="Gene3D" id="3.40.50.300">
    <property type="entry name" value="P-loop containing nucleotide triphosphate hydrolases"/>
    <property type="match status" value="2"/>
</dbReference>
<dbReference type="PANTHER" id="PTHR47396">
    <property type="entry name" value="TYPE I RESTRICTION ENZYME ECOKI R PROTEIN"/>
    <property type="match status" value="1"/>
</dbReference>
<dbReference type="InterPro" id="IPR014001">
    <property type="entry name" value="Helicase_ATP-bd"/>
</dbReference>
<dbReference type="InterPro" id="IPR006935">
    <property type="entry name" value="Helicase/UvrB_N"/>
</dbReference>
<dbReference type="GO" id="GO:0016787">
    <property type="term" value="F:hydrolase activity"/>
    <property type="evidence" value="ECO:0007669"/>
    <property type="project" value="InterPro"/>
</dbReference>
<evidence type="ECO:0000256" key="1">
    <source>
        <dbReference type="SAM" id="MobiDB-lite"/>
    </source>
</evidence>
<gene>
    <name evidence="4" type="ORF">ERJ68_02410</name>
</gene>
<feature type="region of interest" description="Disordered" evidence="1">
    <location>
        <begin position="466"/>
        <end position="492"/>
    </location>
</feature>
<dbReference type="Pfam" id="PF00271">
    <property type="entry name" value="Helicase_C"/>
    <property type="match status" value="1"/>
</dbReference>
<dbReference type="InterPro" id="IPR001650">
    <property type="entry name" value="Helicase_C-like"/>
</dbReference>
<evidence type="ECO:0000313" key="4">
    <source>
        <dbReference type="EMBL" id="TGH25749.1"/>
    </source>
</evidence>
<evidence type="ECO:0000259" key="3">
    <source>
        <dbReference type="PROSITE" id="PS51194"/>
    </source>
</evidence>
<dbReference type="GO" id="GO:0005829">
    <property type="term" value="C:cytosol"/>
    <property type="evidence" value="ECO:0007669"/>
    <property type="project" value="TreeGrafter"/>
</dbReference>
<dbReference type="SMART" id="SM00490">
    <property type="entry name" value="HELICc"/>
    <property type="match status" value="1"/>
</dbReference>
<evidence type="ECO:0000259" key="2">
    <source>
        <dbReference type="PROSITE" id="PS51192"/>
    </source>
</evidence>
<accession>A0A524RVS8</accession>
<keyword evidence="4" id="KW-0067">ATP-binding</keyword>
<sequence length="492" mass="54072">MQEVQGVALRDYQHQAVEMLRSAFRRRVQRVLLVLPTGGGKTVIFAHIAQQAALRGRRVGILVHRNELMRQSSRALERLGVAHGRIAAGRGMALGHTVQVAAVQTLVRRLLQLPPDYFHLLIIDEAHHATAGSWRKVLGHFPTARVLGVTATPCRGDGQGLGVCFEEMVLGPSAAELTEQGYLAPARVFIPPGPLDARHLRKRLGDYDMREAQEELSGPRLLGDVVEHYQHHLAGQTAIAFCCSVRHAEAIAEQFHQAGVTAASIDGRMDAVEREQLLQRLEVGELRVLTSCALIGEGIDVPSVGGCILLRPTASLALHLQMIGRCLRPAAGKAQAIVLDHVGNVRRLGHHLDPIAWTLEGQAKRQQERGINIKLCPKCFCCMATQVRHCPACGVDVRLLEQQRKAAQQVGVEVVAGQLAELSETERRLAQRARKTEQAQAQGYDDLVELGRQRGMKNPQGWARHVMQARGQKRSRFSQPAGARSAQRELVV</sequence>
<name>A0A524RVS8_9CHRO</name>
<dbReference type="AlphaFoldDB" id="A0A524RVS8"/>
<dbReference type="GO" id="GO:0004386">
    <property type="term" value="F:helicase activity"/>
    <property type="evidence" value="ECO:0007669"/>
    <property type="project" value="UniProtKB-KW"/>
</dbReference>
<dbReference type="InterPro" id="IPR050742">
    <property type="entry name" value="Helicase_Restrict-Modif_Enz"/>
</dbReference>
<keyword evidence="4" id="KW-0378">Hydrolase</keyword>
<evidence type="ECO:0000313" key="5">
    <source>
        <dbReference type="Proteomes" id="UP000315454"/>
    </source>
</evidence>
<dbReference type="GO" id="GO:0003677">
    <property type="term" value="F:DNA binding"/>
    <property type="evidence" value="ECO:0007669"/>
    <property type="project" value="InterPro"/>
</dbReference>
<organism evidence="4 5">
    <name type="scientific">Aphanocapsa feldmannii 277cI</name>
    <dbReference type="NCBI Taxonomy" id="2507554"/>
    <lineage>
        <taxon>Bacteria</taxon>
        <taxon>Bacillati</taxon>
        <taxon>Cyanobacteriota</taxon>
        <taxon>Cyanophyceae</taxon>
        <taxon>Oscillatoriophycideae</taxon>
        <taxon>Chroococcales</taxon>
        <taxon>Microcystaceae</taxon>
        <taxon>Aphanocapsa</taxon>
    </lineage>
</organism>
<feature type="domain" description="Helicase C-terminal" evidence="3">
    <location>
        <begin position="221"/>
        <end position="372"/>
    </location>
</feature>
<dbReference type="InterPro" id="IPR027417">
    <property type="entry name" value="P-loop_NTPase"/>
</dbReference>
<dbReference type="GO" id="GO:0005524">
    <property type="term" value="F:ATP binding"/>
    <property type="evidence" value="ECO:0007669"/>
    <property type="project" value="InterPro"/>
</dbReference>
<proteinExistence type="predicted"/>
<protein>
    <submittedName>
        <fullName evidence="4">DEAD/DEAH box helicase</fullName>
    </submittedName>
</protein>
<comment type="caution">
    <text evidence="4">The sequence shown here is derived from an EMBL/GenBank/DDBJ whole genome shotgun (WGS) entry which is preliminary data.</text>
</comment>
<dbReference type="EMBL" id="SRMN01000026">
    <property type="protein sequence ID" value="TGH25749.1"/>
    <property type="molecule type" value="Genomic_DNA"/>
</dbReference>
<reference evidence="4 5" key="1">
    <citation type="journal article" date="2019" name="mSystems">
        <title>Life at home and on the roam: Genomic adaptions reflect the dual lifestyle of an intracellular, facultative symbiont.</title>
        <authorList>
            <person name="Burgsdorf I."/>
        </authorList>
    </citation>
    <scope>NUCLEOTIDE SEQUENCE [LARGE SCALE GENOMIC DNA]</scope>
    <source>
        <strain evidence="4">277cI</strain>
    </source>
</reference>
<dbReference type="Pfam" id="PF04851">
    <property type="entry name" value="ResIII"/>
    <property type="match status" value="1"/>
</dbReference>
<feature type="domain" description="Helicase ATP-binding" evidence="2">
    <location>
        <begin position="22"/>
        <end position="171"/>
    </location>
</feature>
<dbReference type="PROSITE" id="PS51194">
    <property type="entry name" value="HELICASE_CTER"/>
    <property type="match status" value="1"/>
</dbReference>
<dbReference type="Proteomes" id="UP000315454">
    <property type="component" value="Unassembled WGS sequence"/>
</dbReference>